<dbReference type="OrthoDB" id="9795306at2"/>
<evidence type="ECO:0000313" key="2">
    <source>
        <dbReference type="EMBL" id="PYE80211.1"/>
    </source>
</evidence>
<reference evidence="2 3" key="1">
    <citation type="submission" date="2018-06" db="EMBL/GenBank/DDBJ databases">
        <title>Genomic Encyclopedia of Type Strains, Phase III (KMG-III): the genomes of soil and plant-associated and newly described type strains.</title>
        <authorList>
            <person name="Whitman W."/>
        </authorList>
    </citation>
    <scope>NUCLEOTIDE SEQUENCE [LARGE SCALE GENOMIC DNA]</scope>
    <source>
        <strain evidence="2 3">CECT 7945</strain>
    </source>
</reference>
<feature type="domain" description="PhnB-like" evidence="1">
    <location>
        <begin position="2"/>
        <end position="128"/>
    </location>
</feature>
<dbReference type="Pfam" id="PF06983">
    <property type="entry name" value="3-dmu-9_3-mt"/>
    <property type="match status" value="1"/>
</dbReference>
<dbReference type="RefSeq" id="WP_110476083.1">
    <property type="nucleotide sequence ID" value="NZ_BMWQ01000006.1"/>
</dbReference>
<name>A0A2V4WU46_9FLAO</name>
<sequence>MKVQAYLSFNGNCQEALGFYSDLFDAKITNRQTYQDKKIDVPSSYRDKLQHAELKGNNVHFMAYDASPDTPLNNGNQMHMSVEVSNEEEGRGLFNSLSKGGTVHHEYREREWGFFGRCTDQYGIGWMVNHNTN</sequence>
<organism evidence="2 3">
    <name type="scientific">Winogradskyella epiphytica</name>
    <dbReference type="NCBI Taxonomy" id="262005"/>
    <lineage>
        <taxon>Bacteria</taxon>
        <taxon>Pseudomonadati</taxon>
        <taxon>Bacteroidota</taxon>
        <taxon>Flavobacteriia</taxon>
        <taxon>Flavobacteriales</taxon>
        <taxon>Flavobacteriaceae</taxon>
        <taxon>Winogradskyella</taxon>
    </lineage>
</organism>
<dbReference type="PANTHER" id="PTHR33990:SF1">
    <property type="entry name" value="PROTEIN YJDN"/>
    <property type="match status" value="1"/>
</dbReference>
<evidence type="ECO:0000259" key="1">
    <source>
        <dbReference type="Pfam" id="PF06983"/>
    </source>
</evidence>
<dbReference type="CDD" id="cd06588">
    <property type="entry name" value="PhnB_like"/>
    <property type="match status" value="1"/>
</dbReference>
<proteinExistence type="predicted"/>
<comment type="caution">
    <text evidence="2">The sequence shown here is derived from an EMBL/GenBank/DDBJ whole genome shotgun (WGS) entry which is preliminary data.</text>
</comment>
<dbReference type="Proteomes" id="UP000248054">
    <property type="component" value="Unassembled WGS sequence"/>
</dbReference>
<gene>
    <name evidence="2" type="ORF">DFQ11_1068</name>
</gene>
<dbReference type="InterPro" id="IPR028973">
    <property type="entry name" value="PhnB-like"/>
</dbReference>
<evidence type="ECO:0000313" key="3">
    <source>
        <dbReference type="Proteomes" id="UP000248054"/>
    </source>
</evidence>
<dbReference type="Gene3D" id="3.10.180.10">
    <property type="entry name" value="2,3-Dihydroxybiphenyl 1,2-Dioxygenase, domain 1"/>
    <property type="match status" value="1"/>
</dbReference>
<dbReference type="PANTHER" id="PTHR33990">
    <property type="entry name" value="PROTEIN YJDN-RELATED"/>
    <property type="match status" value="1"/>
</dbReference>
<keyword evidence="3" id="KW-1185">Reference proteome</keyword>
<dbReference type="SUPFAM" id="SSF54593">
    <property type="entry name" value="Glyoxalase/Bleomycin resistance protein/Dihydroxybiphenyl dioxygenase"/>
    <property type="match status" value="1"/>
</dbReference>
<dbReference type="EMBL" id="QJTD01000006">
    <property type="protein sequence ID" value="PYE80211.1"/>
    <property type="molecule type" value="Genomic_DNA"/>
</dbReference>
<dbReference type="InterPro" id="IPR029068">
    <property type="entry name" value="Glyas_Bleomycin-R_OHBP_Dase"/>
</dbReference>
<protein>
    <submittedName>
        <fullName evidence="2">PhnB protein</fullName>
    </submittedName>
</protein>
<accession>A0A2V4WU46</accession>
<dbReference type="AlphaFoldDB" id="A0A2V4WU46"/>